<dbReference type="RefSeq" id="WP_278639404.1">
    <property type="nucleotide sequence ID" value="NZ_JAGZMZ010000001.1"/>
</dbReference>
<evidence type="ECO:0000313" key="2">
    <source>
        <dbReference type="Proteomes" id="UP000753219"/>
    </source>
</evidence>
<accession>A0A942W7F7</accession>
<dbReference type="EMBL" id="JAGZMZ010000001">
    <property type="protein sequence ID" value="MBS4883234.1"/>
    <property type="molecule type" value="Genomic_DNA"/>
</dbReference>
<reference evidence="1" key="1">
    <citation type="submission" date="2021-02" db="EMBL/GenBank/DDBJ databases">
        <title>Infant gut strain persistence is associated with maternal origin, phylogeny, and functional potential including surface adhesion and iron acquisition.</title>
        <authorList>
            <person name="Lou Y.C."/>
        </authorList>
    </citation>
    <scope>NUCLEOTIDE SEQUENCE</scope>
    <source>
        <strain evidence="1">L3_108_103G1_dasL3_108_103G1_concoct_2</strain>
    </source>
</reference>
<comment type="caution">
    <text evidence="1">The sequence shown here is derived from an EMBL/GenBank/DDBJ whole genome shotgun (WGS) entry which is preliminary data.</text>
</comment>
<dbReference type="Proteomes" id="UP000753219">
    <property type="component" value="Unassembled WGS sequence"/>
</dbReference>
<gene>
    <name evidence="1" type="ORF">KHZ85_00470</name>
</gene>
<evidence type="ECO:0000313" key="1">
    <source>
        <dbReference type="EMBL" id="MBS4883234.1"/>
    </source>
</evidence>
<protein>
    <submittedName>
        <fullName evidence="1">Uncharacterized protein</fullName>
    </submittedName>
</protein>
<name>A0A942W7F7_9FIRM</name>
<organism evidence="1 2">
    <name type="scientific">Amedibacillus dolichus</name>
    <dbReference type="NCBI Taxonomy" id="31971"/>
    <lineage>
        <taxon>Bacteria</taxon>
        <taxon>Bacillati</taxon>
        <taxon>Bacillota</taxon>
        <taxon>Erysipelotrichia</taxon>
        <taxon>Erysipelotrichales</taxon>
        <taxon>Erysipelotrichaceae</taxon>
        <taxon>Amedibacillus</taxon>
    </lineage>
</organism>
<proteinExistence type="predicted"/>
<sequence>MKKYKYKGKVYCEKDLSETIENYGGDLYDLYFELNRDGKAAEQTLYFNPYDFEEYYESHEELIEKEFGSLEVKEND</sequence>
<dbReference type="AlphaFoldDB" id="A0A942W7F7"/>